<dbReference type="SUPFAM" id="SSF56219">
    <property type="entry name" value="DNase I-like"/>
    <property type="match status" value="1"/>
</dbReference>
<dbReference type="PANTHER" id="PTHR23227:SF85">
    <property type="entry name" value="CRANIOFACIAL DEVELOPMENT PROTEIN 2"/>
    <property type="match status" value="1"/>
</dbReference>
<feature type="domain" description="Endonuclease/exonuclease/phosphatase" evidence="1">
    <location>
        <begin position="47"/>
        <end position="209"/>
    </location>
</feature>
<dbReference type="InterPro" id="IPR027124">
    <property type="entry name" value="Swc5/CFDP1/2"/>
</dbReference>
<accession>A0AA36F2R7</accession>
<dbReference type="Proteomes" id="UP001162480">
    <property type="component" value="Chromosome 3"/>
</dbReference>
<dbReference type="InterPro" id="IPR036691">
    <property type="entry name" value="Endo/exonu/phosph_ase_sf"/>
</dbReference>
<gene>
    <name evidence="2" type="ORF">OCTVUL_1B028862</name>
</gene>
<dbReference type="Gene3D" id="3.60.10.10">
    <property type="entry name" value="Endonuclease/exonuclease/phosphatase"/>
    <property type="match status" value="1"/>
</dbReference>
<dbReference type="InterPro" id="IPR005135">
    <property type="entry name" value="Endo/exonuclease/phosphatase"/>
</dbReference>
<dbReference type="CDD" id="cd09076">
    <property type="entry name" value="L1-EN"/>
    <property type="match status" value="1"/>
</dbReference>
<organism evidence="2 3">
    <name type="scientific">Octopus vulgaris</name>
    <name type="common">Common octopus</name>
    <dbReference type="NCBI Taxonomy" id="6645"/>
    <lineage>
        <taxon>Eukaryota</taxon>
        <taxon>Metazoa</taxon>
        <taxon>Spiralia</taxon>
        <taxon>Lophotrochozoa</taxon>
        <taxon>Mollusca</taxon>
        <taxon>Cephalopoda</taxon>
        <taxon>Coleoidea</taxon>
        <taxon>Octopodiformes</taxon>
        <taxon>Octopoda</taxon>
        <taxon>Incirrata</taxon>
        <taxon>Octopodidae</taxon>
        <taxon>Octopus</taxon>
    </lineage>
</organism>
<dbReference type="EMBL" id="OX597816">
    <property type="protein sequence ID" value="CAI9720548.1"/>
    <property type="molecule type" value="Genomic_DNA"/>
</dbReference>
<proteinExistence type="predicted"/>
<evidence type="ECO:0000313" key="2">
    <source>
        <dbReference type="EMBL" id="CAI9720548.1"/>
    </source>
</evidence>
<evidence type="ECO:0000313" key="3">
    <source>
        <dbReference type="Proteomes" id="UP001162480"/>
    </source>
</evidence>
<dbReference type="GO" id="GO:0003824">
    <property type="term" value="F:catalytic activity"/>
    <property type="evidence" value="ECO:0007669"/>
    <property type="project" value="InterPro"/>
</dbReference>
<dbReference type="AlphaFoldDB" id="A0AA36F2R7"/>
<sequence>MALLNTMANFHSTITTAATATSSTTQIYPNPAIALPLFRRRKDLRVASWNVRTLRDDGVQALTMKALHRYRVSVACLSEVRLADVGHLPIKVPGKEFTYHLYHSGVTDNSGLHGVAIALSPDAQAALLAWQPISHRLALVRLKGQISNVSVIAVYAPTLNADDADKMRFYADLQAAVDVPSSDVLIVAGDWNARTGPADDTTRRILGRFAQGARCDNSERLVSFAEANRLNVTNTRFQRPRRHLNT</sequence>
<evidence type="ECO:0000259" key="1">
    <source>
        <dbReference type="Pfam" id="PF03372"/>
    </source>
</evidence>
<dbReference type="Pfam" id="PF03372">
    <property type="entry name" value="Exo_endo_phos"/>
    <property type="match status" value="1"/>
</dbReference>
<keyword evidence="3" id="KW-1185">Reference proteome</keyword>
<name>A0AA36F2R7_OCTVU</name>
<dbReference type="PANTHER" id="PTHR23227">
    <property type="entry name" value="BUCENTAUR RELATED"/>
    <property type="match status" value="1"/>
</dbReference>
<protein>
    <recommendedName>
        <fullName evidence="1">Endonuclease/exonuclease/phosphatase domain-containing protein</fullName>
    </recommendedName>
</protein>
<reference evidence="2" key="1">
    <citation type="submission" date="2023-08" db="EMBL/GenBank/DDBJ databases">
        <authorList>
            <person name="Alioto T."/>
            <person name="Alioto T."/>
            <person name="Gomez Garrido J."/>
        </authorList>
    </citation>
    <scope>NUCLEOTIDE SEQUENCE</scope>
</reference>